<dbReference type="EMBL" id="WQLB01000024">
    <property type="protein sequence ID" value="MVN88214.1"/>
    <property type="molecule type" value="Genomic_DNA"/>
</dbReference>
<feature type="domain" description="Peptidase M20 dimerisation" evidence="5">
    <location>
        <begin position="184"/>
        <end position="278"/>
    </location>
</feature>
<dbReference type="GO" id="GO:0016787">
    <property type="term" value="F:hydrolase activity"/>
    <property type="evidence" value="ECO:0007669"/>
    <property type="project" value="UniProtKB-KW"/>
</dbReference>
<dbReference type="GO" id="GO:0046872">
    <property type="term" value="F:metal ion binding"/>
    <property type="evidence" value="ECO:0007669"/>
    <property type="project" value="UniProtKB-KW"/>
</dbReference>
<dbReference type="Proteomes" id="UP000483286">
    <property type="component" value="Unassembled WGS sequence"/>
</dbReference>
<dbReference type="Gene3D" id="3.30.70.360">
    <property type="match status" value="1"/>
</dbReference>
<dbReference type="Gene3D" id="3.40.630.10">
    <property type="entry name" value="Zn peptidases"/>
    <property type="match status" value="1"/>
</dbReference>
<evidence type="ECO:0000256" key="4">
    <source>
        <dbReference type="ARBA" id="ARBA00022833"/>
    </source>
</evidence>
<evidence type="ECO:0000256" key="2">
    <source>
        <dbReference type="ARBA" id="ARBA00022723"/>
    </source>
</evidence>
<evidence type="ECO:0000259" key="5">
    <source>
        <dbReference type="Pfam" id="PF07687"/>
    </source>
</evidence>
<evidence type="ECO:0000256" key="1">
    <source>
        <dbReference type="ARBA" id="ARBA00001947"/>
    </source>
</evidence>
<dbReference type="InterPro" id="IPR050072">
    <property type="entry name" value="Peptidase_M20A"/>
</dbReference>
<dbReference type="PROSITE" id="PS00758">
    <property type="entry name" value="ARGE_DAPE_CPG2_1"/>
    <property type="match status" value="1"/>
</dbReference>
<dbReference type="InterPro" id="IPR036264">
    <property type="entry name" value="Bact_exopeptidase_dim_dom"/>
</dbReference>
<protein>
    <submittedName>
        <fullName evidence="6">M20/M25/M40 family metallo-hydrolase</fullName>
    </submittedName>
</protein>
<comment type="cofactor">
    <cofactor evidence="1">
        <name>Zn(2+)</name>
        <dbReference type="ChEBI" id="CHEBI:29105"/>
    </cofactor>
</comment>
<dbReference type="SUPFAM" id="SSF55031">
    <property type="entry name" value="Bacterial exopeptidase dimerisation domain"/>
    <property type="match status" value="1"/>
</dbReference>
<dbReference type="SUPFAM" id="SSF53187">
    <property type="entry name" value="Zn-dependent exopeptidases"/>
    <property type="match status" value="1"/>
</dbReference>
<comment type="caution">
    <text evidence="6">The sequence shown here is derived from an EMBL/GenBank/DDBJ whole genome shotgun (WGS) entry which is preliminary data.</text>
</comment>
<evidence type="ECO:0000313" key="6">
    <source>
        <dbReference type="EMBL" id="MVN88214.1"/>
    </source>
</evidence>
<dbReference type="Pfam" id="PF07687">
    <property type="entry name" value="M20_dimer"/>
    <property type="match status" value="1"/>
</dbReference>
<sequence length="380" mass="39732">MSLFFSSTSGPPPRLQWPAMPLSYLARIAQTPAPTFEEGVRAALVAALWTELGYVTERDDAGNVLTRITPPGTEGRPALLLAAHLDTVFEAGTDVTVREEGGRLIGPGVGDNSASLAVVTALLRDLRGAAVTLRRPLWIAANVGEEGLGDLRGAKHLLSQHRAALGAFVAVDGYLGIAVTRAVGVRRYRATFVGPGGHSWGDQAPSALHALGRAISALYGLHLPTSPRTTLNVGVAGGGTSVNSIAGQAELLLDLRSLDAGLLSDLDARAVSVLHAAAREAGVRVQLERVGDRPGGDLDSGELLPLVREAAREVRADIRVASSSTDANAAVPHGLPAAAVGVYRGGNAHRTDEWVQLSSLGPGLRFLRRLVELYQRSPVA</sequence>
<keyword evidence="4" id="KW-0862">Zinc</keyword>
<organism evidence="6 7">
    <name type="scientific">Deinococcus arboris</name>
    <dbReference type="NCBI Taxonomy" id="2682977"/>
    <lineage>
        <taxon>Bacteria</taxon>
        <taxon>Thermotogati</taxon>
        <taxon>Deinococcota</taxon>
        <taxon>Deinococci</taxon>
        <taxon>Deinococcales</taxon>
        <taxon>Deinococcaceae</taxon>
        <taxon>Deinococcus</taxon>
    </lineage>
</organism>
<reference evidence="6 7" key="1">
    <citation type="submission" date="2019-12" db="EMBL/GenBank/DDBJ databases">
        <title>Deinococcus sp. HMF7620 Genome sequencing and assembly.</title>
        <authorList>
            <person name="Kang H."/>
            <person name="Kim H."/>
            <person name="Joh K."/>
        </authorList>
    </citation>
    <scope>NUCLEOTIDE SEQUENCE [LARGE SCALE GENOMIC DNA]</scope>
    <source>
        <strain evidence="6 7">HMF7620</strain>
    </source>
</reference>
<gene>
    <name evidence="6" type="ORF">GO986_15800</name>
</gene>
<proteinExistence type="predicted"/>
<name>A0A7C9HT02_9DEIO</name>
<evidence type="ECO:0000313" key="7">
    <source>
        <dbReference type="Proteomes" id="UP000483286"/>
    </source>
</evidence>
<keyword evidence="2" id="KW-0479">Metal-binding</keyword>
<dbReference type="InterPro" id="IPR011650">
    <property type="entry name" value="Peptidase_M20_dimer"/>
</dbReference>
<keyword evidence="3 6" id="KW-0378">Hydrolase</keyword>
<dbReference type="AlphaFoldDB" id="A0A7C9HT02"/>
<dbReference type="InterPro" id="IPR002933">
    <property type="entry name" value="Peptidase_M20"/>
</dbReference>
<evidence type="ECO:0000256" key="3">
    <source>
        <dbReference type="ARBA" id="ARBA00022801"/>
    </source>
</evidence>
<dbReference type="Pfam" id="PF01546">
    <property type="entry name" value="Peptidase_M20"/>
    <property type="match status" value="1"/>
</dbReference>
<keyword evidence="7" id="KW-1185">Reference proteome</keyword>
<dbReference type="PANTHER" id="PTHR43808">
    <property type="entry name" value="ACETYLORNITHINE DEACETYLASE"/>
    <property type="match status" value="1"/>
</dbReference>
<accession>A0A7C9HT02</accession>
<dbReference type="InterPro" id="IPR001261">
    <property type="entry name" value="ArgE/DapE_CS"/>
</dbReference>
<dbReference type="PANTHER" id="PTHR43808:SF17">
    <property type="entry name" value="PEPTIDASE M20"/>
    <property type="match status" value="1"/>
</dbReference>